<evidence type="ECO:0000259" key="5">
    <source>
        <dbReference type="PROSITE" id="PS51077"/>
    </source>
</evidence>
<comment type="caution">
    <text evidence="7">The sequence shown here is derived from an EMBL/GenBank/DDBJ whole genome shotgun (WGS) entry which is preliminary data.</text>
</comment>
<dbReference type="PANTHER" id="PTHR30136">
    <property type="entry name" value="HELIX-TURN-HELIX TRANSCRIPTIONAL REGULATOR, ICLR FAMILY"/>
    <property type="match status" value="1"/>
</dbReference>
<dbReference type="Proteomes" id="UP000029055">
    <property type="component" value="Unassembled WGS sequence"/>
</dbReference>
<keyword evidence="2" id="KW-0238">DNA-binding</keyword>
<dbReference type="GO" id="GO:0003677">
    <property type="term" value="F:DNA binding"/>
    <property type="evidence" value="ECO:0007669"/>
    <property type="project" value="UniProtKB-KW"/>
</dbReference>
<dbReference type="Pfam" id="PF01614">
    <property type="entry name" value="IclR_C"/>
    <property type="match status" value="1"/>
</dbReference>
<keyword evidence="3" id="KW-0804">Transcription</keyword>
<dbReference type="InterPro" id="IPR014757">
    <property type="entry name" value="Tscrpt_reg_IclR_C"/>
</dbReference>
<dbReference type="STRING" id="77635.BISU_0282"/>
<evidence type="ECO:0000259" key="6">
    <source>
        <dbReference type="PROSITE" id="PS51078"/>
    </source>
</evidence>
<keyword evidence="8" id="KW-1185">Reference proteome</keyword>
<feature type="domain" description="IclR-ED" evidence="6">
    <location>
        <begin position="147"/>
        <end position="295"/>
    </location>
</feature>
<dbReference type="PANTHER" id="PTHR30136:SF24">
    <property type="entry name" value="HTH-TYPE TRANSCRIPTIONAL REPRESSOR ALLR"/>
    <property type="match status" value="1"/>
</dbReference>
<dbReference type="InterPro" id="IPR050707">
    <property type="entry name" value="HTH_MetabolicPath_Reg"/>
</dbReference>
<accession>A0A087E7Q4</accession>
<sequence length="295" mass="31211">MLKRLAAFVRGDGHPLMPKPKPKPKPKETRSNTTGFRQVNTACDDNEVMNELGTDGHNHASAGSNASNGASHGGSAGAGNSIRSVDRALDLLTIVCSARYTEAGCTLAECAKDADLSPSTALRFLRSLTQRGFVSRDEDGMFHAGTELLRLGASVLSRSNLMRIAMPAMRSVVGDINESVYLAVRNAEGDCLYIAIEECSQAIRHVSWVGKSIPARSSAAGQVLSGTVAFGESVIERNGVEPDVTAISSPIFVAGRPVAAMSILVPSYRMDSGKTQRCEASLVKACQEVSQQLGT</sequence>
<evidence type="ECO:0000256" key="3">
    <source>
        <dbReference type="ARBA" id="ARBA00023163"/>
    </source>
</evidence>
<dbReference type="InterPro" id="IPR036390">
    <property type="entry name" value="WH_DNA-bd_sf"/>
</dbReference>
<feature type="domain" description="HTH iclR-type" evidence="5">
    <location>
        <begin position="82"/>
        <end position="146"/>
    </location>
</feature>
<dbReference type="GO" id="GO:0003700">
    <property type="term" value="F:DNA-binding transcription factor activity"/>
    <property type="evidence" value="ECO:0007669"/>
    <property type="project" value="TreeGrafter"/>
</dbReference>
<dbReference type="InterPro" id="IPR029016">
    <property type="entry name" value="GAF-like_dom_sf"/>
</dbReference>
<dbReference type="eggNOG" id="COG1414">
    <property type="taxonomic scope" value="Bacteria"/>
</dbReference>
<feature type="compositionally biased region" description="Low complexity" evidence="4">
    <location>
        <begin position="59"/>
        <end position="70"/>
    </location>
</feature>
<organism evidence="7 8">
    <name type="scientific">Bifidobacterium subtile</name>
    <dbReference type="NCBI Taxonomy" id="77635"/>
    <lineage>
        <taxon>Bacteria</taxon>
        <taxon>Bacillati</taxon>
        <taxon>Actinomycetota</taxon>
        <taxon>Actinomycetes</taxon>
        <taxon>Bifidobacteriales</taxon>
        <taxon>Bifidobacteriaceae</taxon>
        <taxon>Bifidobacterium</taxon>
    </lineage>
</organism>
<gene>
    <name evidence="7" type="ORF">BISU_0282</name>
</gene>
<evidence type="ECO:0000313" key="7">
    <source>
        <dbReference type="EMBL" id="KFJ03805.1"/>
    </source>
</evidence>
<dbReference type="InterPro" id="IPR036388">
    <property type="entry name" value="WH-like_DNA-bd_sf"/>
</dbReference>
<evidence type="ECO:0000313" key="8">
    <source>
        <dbReference type="Proteomes" id="UP000029055"/>
    </source>
</evidence>
<dbReference type="Pfam" id="PF09339">
    <property type="entry name" value="HTH_IclR"/>
    <property type="match status" value="1"/>
</dbReference>
<evidence type="ECO:0000256" key="2">
    <source>
        <dbReference type="ARBA" id="ARBA00023125"/>
    </source>
</evidence>
<dbReference type="PROSITE" id="PS51077">
    <property type="entry name" value="HTH_ICLR"/>
    <property type="match status" value="1"/>
</dbReference>
<dbReference type="SMART" id="SM00346">
    <property type="entry name" value="HTH_ICLR"/>
    <property type="match status" value="1"/>
</dbReference>
<dbReference type="Gene3D" id="3.30.450.40">
    <property type="match status" value="2"/>
</dbReference>
<reference evidence="7 8" key="1">
    <citation type="submission" date="2014-03" db="EMBL/GenBank/DDBJ databases">
        <title>Genomics of Bifidobacteria.</title>
        <authorList>
            <person name="Ventura M."/>
            <person name="Milani C."/>
            <person name="Lugli G.A."/>
        </authorList>
    </citation>
    <scope>NUCLEOTIDE SEQUENCE [LARGE SCALE GENOMIC DNA]</scope>
    <source>
        <strain evidence="7 8">LMG 11597</strain>
    </source>
</reference>
<evidence type="ECO:0000256" key="1">
    <source>
        <dbReference type="ARBA" id="ARBA00023015"/>
    </source>
</evidence>
<dbReference type="EMBL" id="JGZR01000006">
    <property type="protein sequence ID" value="KFJ03805.1"/>
    <property type="molecule type" value="Genomic_DNA"/>
</dbReference>
<protein>
    <submittedName>
        <fullName evidence="7">Transcriptional regulator</fullName>
    </submittedName>
</protein>
<dbReference type="SUPFAM" id="SSF46785">
    <property type="entry name" value="Winged helix' DNA-binding domain"/>
    <property type="match status" value="1"/>
</dbReference>
<dbReference type="AlphaFoldDB" id="A0A087E7Q4"/>
<dbReference type="Gene3D" id="1.10.10.10">
    <property type="entry name" value="Winged helix-like DNA-binding domain superfamily/Winged helix DNA-binding domain"/>
    <property type="match status" value="1"/>
</dbReference>
<feature type="region of interest" description="Disordered" evidence="4">
    <location>
        <begin position="8"/>
        <end position="36"/>
    </location>
</feature>
<dbReference type="InterPro" id="IPR005471">
    <property type="entry name" value="Tscrpt_reg_IclR_N"/>
</dbReference>
<keyword evidence="1" id="KW-0805">Transcription regulation</keyword>
<dbReference type="SUPFAM" id="SSF55781">
    <property type="entry name" value="GAF domain-like"/>
    <property type="match status" value="1"/>
</dbReference>
<evidence type="ECO:0000256" key="4">
    <source>
        <dbReference type="SAM" id="MobiDB-lite"/>
    </source>
</evidence>
<dbReference type="GO" id="GO:0045892">
    <property type="term" value="P:negative regulation of DNA-templated transcription"/>
    <property type="evidence" value="ECO:0007669"/>
    <property type="project" value="TreeGrafter"/>
</dbReference>
<proteinExistence type="predicted"/>
<dbReference type="PROSITE" id="PS51078">
    <property type="entry name" value="ICLR_ED"/>
    <property type="match status" value="1"/>
</dbReference>
<name>A0A087E7Q4_9BIFI</name>
<feature type="region of interest" description="Disordered" evidence="4">
    <location>
        <begin position="48"/>
        <end position="79"/>
    </location>
</feature>